<accession>A0A550CNI9</accession>
<dbReference type="PIRSF" id="PIRSF017300">
    <property type="entry name" value="snoRNP_Mpp10"/>
    <property type="match status" value="1"/>
</dbReference>
<feature type="compositionally biased region" description="Acidic residues" evidence="8">
    <location>
        <begin position="289"/>
        <end position="300"/>
    </location>
</feature>
<dbReference type="AlphaFoldDB" id="A0A550CNI9"/>
<feature type="compositionally biased region" description="Basic and acidic residues" evidence="8">
    <location>
        <begin position="412"/>
        <end position="421"/>
    </location>
</feature>
<keyword evidence="4 7" id="KW-0539">Nucleus</keyword>
<evidence type="ECO:0000256" key="6">
    <source>
        <dbReference type="ARBA" id="ARBA00029455"/>
    </source>
</evidence>
<feature type="compositionally biased region" description="Acidic residues" evidence="8">
    <location>
        <begin position="422"/>
        <end position="434"/>
    </location>
</feature>
<gene>
    <name evidence="9" type="ORF">BD626DRAFT_487599</name>
</gene>
<dbReference type="PANTHER" id="PTHR17039:SF0">
    <property type="entry name" value="U3 SMALL NUCLEOLAR RIBONUCLEOPROTEIN PROTEIN MPP10"/>
    <property type="match status" value="1"/>
</dbReference>
<dbReference type="GO" id="GO:0005732">
    <property type="term" value="C:sno(s)RNA-containing ribonucleoprotein complex"/>
    <property type="evidence" value="ECO:0007669"/>
    <property type="project" value="UniProtKB-UniRule"/>
</dbReference>
<comment type="caution">
    <text evidence="9">The sequence shown here is derived from an EMBL/GenBank/DDBJ whole genome shotgun (WGS) entry which is preliminary data.</text>
</comment>
<evidence type="ECO:0000256" key="3">
    <source>
        <dbReference type="ARBA" id="ARBA00022552"/>
    </source>
</evidence>
<dbReference type="GO" id="GO:0006364">
    <property type="term" value="P:rRNA processing"/>
    <property type="evidence" value="ECO:0007669"/>
    <property type="project" value="UniProtKB-KW"/>
</dbReference>
<sequence length="728" mass="80783">MGDIVTALPVPTELSALSALIDGGLHTLAAGSNDISTAALRAAKCVFDLAIQSESDAKPHVDKLLASLGPAEAPKTRAQARKRKRTPSPAPLPVFQTTPLAALYTDGMDEDQIWSQLDLRSKQLCDMLDHVLDGELPNDEDDEAEGAEGMDLDDEDELDEIDAEDVVFDEEEDDDDDEEEDDEDEAESSSMGSLAERVQELRDESDGEDEETDALSLLERMDKRPARPPARRKRGHAELDDGFFDLAAFNAETEEAEARQVSRGRLNDDDSDDDDNISVDLFAPVDDSQAFDEADEEETELYYKDFFEAPPKKPAAKGKGKGTSPKKAGGVRFNDEVRVKSIKAQGKGLPVNFNPQVVDDEDEDDDFDEEDAVLDEDDASDEEDEDASDDDEDTEDDESDAESELAGLQGRETIDRLKDDLFADGEEDEEDDADMTAHERRMAALREQINELEQENVGAKDWTLMGEVDTRRRPQNSLLEEDLEFERLSKAIPVETEETIQSLEARIKARVLANDFNDVVRIRPTDDKPFLPSRFFELKDTKSAQGLAEIYEDEYVAAQSGVGTDDRDGKLKKEHDELDKMWEGICYKLDALSNAHFTPKQPKATISTISNVPVATLESALPTAASASTMLAPEEVHAPKASDLRARSELTPAEKRALHNKDRKTKRRMRDTLDKSVDKFARMKSAKGARRQKEEALRSVVKSGKGVTVVGKKNKELMEKKGRKGKPA</sequence>
<dbReference type="EMBL" id="VDMD01000004">
    <property type="protein sequence ID" value="TRM66373.1"/>
    <property type="molecule type" value="Genomic_DNA"/>
</dbReference>
<reference evidence="9 10" key="1">
    <citation type="journal article" date="2019" name="New Phytol.">
        <title>Comparative genomics reveals unique wood-decay strategies and fruiting body development in the Schizophyllaceae.</title>
        <authorList>
            <person name="Almasi E."/>
            <person name="Sahu N."/>
            <person name="Krizsan K."/>
            <person name="Balint B."/>
            <person name="Kovacs G.M."/>
            <person name="Kiss B."/>
            <person name="Cseklye J."/>
            <person name="Drula E."/>
            <person name="Henrissat B."/>
            <person name="Nagy I."/>
            <person name="Chovatia M."/>
            <person name="Adam C."/>
            <person name="LaButti K."/>
            <person name="Lipzen A."/>
            <person name="Riley R."/>
            <person name="Grigoriev I.V."/>
            <person name="Nagy L.G."/>
        </authorList>
    </citation>
    <scope>NUCLEOTIDE SEQUENCE [LARGE SCALE GENOMIC DNA]</scope>
    <source>
        <strain evidence="9 10">NL-1724</strain>
    </source>
</reference>
<dbReference type="InterPro" id="IPR012173">
    <property type="entry name" value="Mpp10"/>
</dbReference>
<feature type="region of interest" description="Disordered" evidence="8">
    <location>
        <begin position="654"/>
        <end position="728"/>
    </location>
</feature>
<feature type="compositionally biased region" description="Basic and acidic residues" evidence="8">
    <location>
        <begin position="670"/>
        <end position="681"/>
    </location>
</feature>
<comment type="function">
    <text evidence="7">Involved in nucleolar processing of pre-18S ribosomal RNA.</text>
</comment>
<feature type="region of interest" description="Disordered" evidence="8">
    <location>
        <begin position="133"/>
        <end position="238"/>
    </location>
</feature>
<evidence type="ECO:0000256" key="1">
    <source>
        <dbReference type="ARBA" id="ARBA00004604"/>
    </source>
</evidence>
<protein>
    <recommendedName>
        <fullName evidence="7">U3 small nucleolar ribonucleoprotein protein MPP10</fullName>
    </recommendedName>
</protein>
<dbReference type="Proteomes" id="UP000320762">
    <property type="component" value="Unassembled WGS sequence"/>
</dbReference>
<organism evidence="9 10">
    <name type="scientific">Schizophyllum amplum</name>
    <dbReference type="NCBI Taxonomy" id="97359"/>
    <lineage>
        <taxon>Eukaryota</taxon>
        <taxon>Fungi</taxon>
        <taxon>Dikarya</taxon>
        <taxon>Basidiomycota</taxon>
        <taxon>Agaricomycotina</taxon>
        <taxon>Agaricomycetes</taxon>
        <taxon>Agaricomycetidae</taxon>
        <taxon>Agaricales</taxon>
        <taxon>Schizophyllaceae</taxon>
        <taxon>Schizophyllum</taxon>
    </lineage>
</organism>
<comment type="subcellular location">
    <subcellularLocation>
        <location evidence="1 7">Nucleus</location>
        <location evidence="1 7">Nucleolus</location>
    </subcellularLocation>
</comment>
<dbReference type="GO" id="GO:0032040">
    <property type="term" value="C:small-subunit processome"/>
    <property type="evidence" value="ECO:0007669"/>
    <property type="project" value="TreeGrafter"/>
</dbReference>
<feature type="region of interest" description="Disordered" evidence="8">
    <location>
        <begin position="67"/>
        <end position="94"/>
    </location>
</feature>
<evidence type="ECO:0000256" key="8">
    <source>
        <dbReference type="SAM" id="MobiDB-lite"/>
    </source>
</evidence>
<feature type="compositionally biased region" description="Low complexity" evidence="8">
    <location>
        <begin position="700"/>
        <end position="711"/>
    </location>
</feature>
<keyword evidence="10" id="KW-1185">Reference proteome</keyword>
<evidence type="ECO:0000313" key="9">
    <source>
        <dbReference type="EMBL" id="TRM66373.1"/>
    </source>
</evidence>
<proteinExistence type="inferred from homology"/>
<comment type="similarity">
    <text evidence="6 7">Belongs to the MPP10 family.</text>
</comment>
<dbReference type="PANTHER" id="PTHR17039">
    <property type="entry name" value="U3 SMALL NUCLEOLAR RIBONUCLEOPROTEIN PROTEIN MPP10"/>
    <property type="match status" value="1"/>
</dbReference>
<feature type="compositionally biased region" description="Acidic residues" evidence="8">
    <location>
        <begin position="136"/>
        <end position="187"/>
    </location>
</feature>
<name>A0A550CNI9_9AGAR</name>
<keyword evidence="3 7" id="KW-0698">rRNA processing</keyword>
<dbReference type="Pfam" id="PF04006">
    <property type="entry name" value="Mpp10"/>
    <property type="match status" value="1"/>
</dbReference>
<feature type="compositionally biased region" description="Basic and acidic residues" evidence="8">
    <location>
        <begin position="301"/>
        <end position="311"/>
    </location>
</feature>
<evidence type="ECO:0000256" key="5">
    <source>
        <dbReference type="ARBA" id="ARBA00023274"/>
    </source>
</evidence>
<dbReference type="STRING" id="97359.A0A550CNI9"/>
<evidence type="ECO:0000256" key="7">
    <source>
        <dbReference type="PIRNR" id="PIRNR017300"/>
    </source>
</evidence>
<dbReference type="OrthoDB" id="445326at2759"/>
<evidence type="ECO:0000256" key="2">
    <source>
        <dbReference type="ARBA" id="ARBA00022517"/>
    </source>
</evidence>
<feature type="compositionally biased region" description="Basic and acidic residues" evidence="8">
    <location>
        <begin position="256"/>
        <end position="268"/>
    </location>
</feature>
<dbReference type="GO" id="GO:0034457">
    <property type="term" value="C:Mpp10 complex"/>
    <property type="evidence" value="ECO:0007669"/>
    <property type="project" value="UniProtKB-UniRule"/>
</dbReference>
<feature type="region of interest" description="Disordered" evidence="8">
    <location>
        <begin position="254"/>
        <end position="437"/>
    </location>
</feature>
<feature type="compositionally biased region" description="Acidic residues" evidence="8">
    <location>
        <begin position="358"/>
        <end position="403"/>
    </location>
</feature>
<keyword evidence="5 7" id="KW-0687">Ribonucleoprotein</keyword>
<evidence type="ECO:0000256" key="4">
    <source>
        <dbReference type="ARBA" id="ARBA00023242"/>
    </source>
</evidence>
<keyword evidence="2 7" id="KW-0690">Ribosome biogenesis</keyword>
<evidence type="ECO:0000313" key="10">
    <source>
        <dbReference type="Proteomes" id="UP000320762"/>
    </source>
</evidence>